<feature type="domain" description="DUF7774" evidence="3">
    <location>
        <begin position="300"/>
        <end position="395"/>
    </location>
</feature>
<proteinExistence type="predicted"/>
<feature type="coiled-coil region" evidence="1">
    <location>
        <begin position="239"/>
        <end position="280"/>
    </location>
</feature>
<evidence type="ECO:0000313" key="5">
    <source>
        <dbReference type="WBParaSite" id="HCON_00103240-00001"/>
    </source>
</evidence>
<dbReference type="Pfam" id="PF24983">
    <property type="entry name" value="DUF7774"/>
    <property type="match status" value="1"/>
</dbReference>
<keyword evidence="4" id="KW-1185">Reference proteome</keyword>
<dbReference type="PANTHER" id="PTHR38630:SF1">
    <property type="entry name" value="DEK_C DOMAIN-CONTAINING PROTEIN-RELATED"/>
    <property type="match status" value="1"/>
</dbReference>
<evidence type="ECO:0000256" key="2">
    <source>
        <dbReference type="SAM" id="MobiDB-lite"/>
    </source>
</evidence>
<name>A0A7I4YJ81_HAECO</name>
<feature type="compositionally biased region" description="Basic and acidic residues" evidence="2">
    <location>
        <begin position="472"/>
        <end position="530"/>
    </location>
</feature>
<feature type="compositionally biased region" description="Basic and acidic residues" evidence="2">
    <location>
        <begin position="207"/>
        <end position="216"/>
    </location>
</feature>
<feature type="compositionally biased region" description="Basic and acidic residues" evidence="2">
    <location>
        <begin position="451"/>
        <end position="464"/>
    </location>
</feature>
<accession>A0A7I4YJ81</accession>
<reference evidence="5" key="1">
    <citation type="submission" date="2020-12" db="UniProtKB">
        <authorList>
            <consortium name="WormBaseParasite"/>
        </authorList>
    </citation>
    <scope>IDENTIFICATION</scope>
    <source>
        <strain evidence="5">MHco3</strain>
    </source>
</reference>
<dbReference type="AlphaFoldDB" id="A0A7I4YJ81"/>
<feature type="compositionally biased region" description="Basic and acidic residues" evidence="2">
    <location>
        <begin position="563"/>
        <end position="572"/>
    </location>
</feature>
<evidence type="ECO:0000259" key="3">
    <source>
        <dbReference type="Pfam" id="PF24983"/>
    </source>
</evidence>
<evidence type="ECO:0000313" key="4">
    <source>
        <dbReference type="Proteomes" id="UP000025227"/>
    </source>
</evidence>
<feature type="compositionally biased region" description="Basic and acidic residues" evidence="2">
    <location>
        <begin position="541"/>
        <end position="554"/>
    </location>
</feature>
<dbReference type="Proteomes" id="UP000025227">
    <property type="component" value="Unplaced"/>
</dbReference>
<dbReference type="OMA" id="PCFTRFP"/>
<feature type="region of interest" description="Disordered" evidence="2">
    <location>
        <begin position="426"/>
        <end position="630"/>
    </location>
</feature>
<feature type="compositionally biased region" description="Basic and acidic residues" evidence="2">
    <location>
        <begin position="29"/>
        <end position="48"/>
    </location>
</feature>
<dbReference type="OrthoDB" id="5876090at2759"/>
<sequence length="630" mass="70944">MSETHSVRNPPAKTASNPATKKIAMSDLKGNRKLREMFRRFQNNRKEREEDDGDVKVTARVRSSTVSYKTQPNAARSGQVEKDSGKKQSQSSGNEQEGPRTLEERGPTAEDAAIERKRRNIRMKYGISRDDEESYRRTTEDQEEFENVNAVARPAATRMHTHKLKWKAKNNEKESYDTGHSNGHSNGKGALELTDDLTEPISESEAQDQKISEIKSRAGYSGKQTSPEGGLSRESSTEVKVLILRIEELELANKKMKLQMKGMQKRIREKDKKIEELISLNAYLQRCASAEEHRQEEKVTPEQEAIALRGLEIMHRNHLLEDTIKNVERTLLRNFFEASDPRPTPTVVMLIDKALSHAIEVILTKSNLFDDFVDNELRIFLLNSTKAKRILLDEMLLHPEYVPNAWGGDVLRKRRRLEEQNVEITPSPLPVDKTACDDETSRKVTNAENPPVKEQKAKMERSHMEIPPVMEQKAKFERASEKEAKTPVKKEELRKSTVEAAKGKTDKGKEVAKAEQKAPVNKKPEPKAETKPPSPNAEAPPPRKIESKVEKKPQAETPPPKAAEPKVEKKTPAETPPPKAAEPKVENKPSAGVVAPRRMPSETASLSLVPKNTPATPGPQVRRVTSKALY</sequence>
<feature type="compositionally biased region" description="Polar residues" evidence="2">
    <location>
        <begin position="61"/>
        <end position="76"/>
    </location>
</feature>
<dbReference type="InterPro" id="IPR056676">
    <property type="entry name" value="DUF7774"/>
</dbReference>
<feature type="compositionally biased region" description="Basic residues" evidence="2">
    <location>
        <begin position="159"/>
        <end position="168"/>
    </location>
</feature>
<protein>
    <submittedName>
        <fullName evidence="5">Protein kinase domain-containing protein</fullName>
    </submittedName>
</protein>
<evidence type="ECO:0000256" key="1">
    <source>
        <dbReference type="SAM" id="Coils"/>
    </source>
</evidence>
<dbReference type="PANTHER" id="PTHR38630">
    <property type="entry name" value="PROTEIN CBG12780"/>
    <property type="match status" value="1"/>
</dbReference>
<organism evidence="4 5">
    <name type="scientific">Haemonchus contortus</name>
    <name type="common">Barber pole worm</name>
    <dbReference type="NCBI Taxonomy" id="6289"/>
    <lineage>
        <taxon>Eukaryota</taxon>
        <taxon>Metazoa</taxon>
        <taxon>Ecdysozoa</taxon>
        <taxon>Nematoda</taxon>
        <taxon>Chromadorea</taxon>
        <taxon>Rhabditida</taxon>
        <taxon>Rhabditina</taxon>
        <taxon>Rhabditomorpha</taxon>
        <taxon>Strongyloidea</taxon>
        <taxon>Trichostrongylidae</taxon>
        <taxon>Haemonchus</taxon>
    </lineage>
</organism>
<feature type="compositionally biased region" description="Low complexity" evidence="2">
    <location>
        <begin position="87"/>
        <end position="96"/>
    </location>
</feature>
<feature type="region of interest" description="Disordered" evidence="2">
    <location>
        <begin position="1"/>
        <end position="234"/>
    </location>
</feature>
<keyword evidence="1" id="KW-0175">Coiled coil</keyword>
<feature type="compositionally biased region" description="Basic and acidic residues" evidence="2">
    <location>
        <begin position="97"/>
        <end position="108"/>
    </location>
</feature>
<dbReference type="WBParaSite" id="HCON_00103240-00001">
    <property type="protein sequence ID" value="HCON_00103240-00001"/>
    <property type="gene ID" value="HCON_00103240"/>
</dbReference>